<protein>
    <submittedName>
        <fullName evidence="1">Uncharacterized protein</fullName>
    </submittedName>
</protein>
<proteinExistence type="predicted"/>
<organism evidence="1 2">
    <name type="scientific">Gimesia alba</name>
    <dbReference type="NCBI Taxonomy" id="2527973"/>
    <lineage>
        <taxon>Bacteria</taxon>
        <taxon>Pseudomonadati</taxon>
        <taxon>Planctomycetota</taxon>
        <taxon>Planctomycetia</taxon>
        <taxon>Planctomycetales</taxon>
        <taxon>Planctomycetaceae</taxon>
        <taxon>Gimesia</taxon>
    </lineage>
</organism>
<evidence type="ECO:0000313" key="2">
    <source>
        <dbReference type="Proteomes" id="UP000317171"/>
    </source>
</evidence>
<dbReference type="RefSeq" id="WP_145222980.1">
    <property type="nucleotide sequence ID" value="NZ_CP036269.1"/>
</dbReference>
<sequence length="95" mass="10705">MSARLVMCDPISDFKWNRKKTSNHATQTTSILRVDTWVDPYHKVSGTAPGAVCVLGSLVQKRWLAPTRSQNQYAETIRNLIGLVIQRSLVFPYAT</sequence>
<dbReference type="EMBL" id="CP036269">
    <property type="protein sequence ID" value="QDT45917.1"/>
    <property type="molecule type" value="Genomic_DNA"/>
</dbReference>
<keyword evidence="2" id="KW-1185">Reference proteome</keyword>
<name>A0A517RPX9_9PLAN</name>
<dbReference type="KEGG" id="gaz:Pan241w_60450"/>
<gene>
    <name evidence="1" type="ORF">Pan241w_60450</name>
</gene>
<dbReference type="AlphaFoldDB" id="A0A517RPX9"/>
<accession>A0A517RPX9</accession>
<reference evidence="1 2" key="1">
    <citation type="submission" date="2019-02" db="EMBL/GenBank/DDBJ databases">
        <title>Deep-cultivation of Planctomycetes and their phenomic and genomic characterization uncovers novel biology.</title>
        <authorList>
            <person name="Wiegand S."/>
            <person name="Jogler M."/>
            <person name="Boedeker C."/>
            <person name="Pinto D."/>
            <person name="Vollmers J."/>
            <person name="Rivas-Marin E."/>
            <person name="Kohn T."/>
            <person name="Peeters S.H."/>
            <person name="Heuer A."/>
            <person name="Rast P."/>
            <person name="Oberbeckmann S."/>
            <person name="Bunk B."/>
            <person name="Jeske O."/>
            <person name="Meyerdierks A."/>
            <person name="Storesund J.E."/>
            <person name="Kallscheuer N."/>
            <person name="Luecker S."/>
            <person name="Lage O.M."/>
            <person name="Pohl T."/>
            <person name="Merkel B.J."/>
            <person name="Hornburger P."/>
            <person name="Mueller R.-W."/>
            <person name="Bruemmer F."/>
            <person name="Labrenz M."/>
            <person name="Spormann A.M."/>
            <person name="Op den Camp H."/>
            <person name="Overmann J."/>
            <person name="Amann R."/>
            <person name="Jetten M.S.M."/>
            <person name="Mascher T."/>
            <person name="Medema M.H."/>
            <person name="Devos D.P."/>
            <person name="Kaster A.-K."/>
            <person name="Ovreas L."/>
            <person name="Rohde M."/>
            <person name="Galperin M.Y."/>
            <person name="Jogler C."/>
        </authorList>
    </citation>
    <scope>NUCLEOTIDE SEQUENCE [LARGE SCALE GENOMIC DNA]</scope>
    <source>
        <strain evidence="1 2">Pan241w</strain>
    </source>
</reference>
<evidence type="ECO:0000313" key="1">
    <source>
        <dbReference type="EMBL" id="QDT45917.1"/>
    </source>
</evidence>
<dbReference type="Proteomes" id="UP000317171">
    <property type="component" value="Chromosome"/>
</dbReference>